<dbReference type="OrthoDB" id="10055694at2759"/>
<accession>A0A2G8KZK4</accession>
<reference evidence="2 3" key="1">
    <citation type="journal article" date="2017" name="PLoS Biol.">
        <title>The sea cucumber genome provides insights into morphological evolution and visceral regeneration.</title>
        <authorList>
            <person name="Zhang X."/>
            <person name="Sun L."/>
            <person name="Yuan J."/>
            <person name="Sun Y."/>
            <person name="Gao Y."/>
            <person name="Zhang L."/>
            <person name="Li S."/>
            <person name="Dai H."/>
            <person name="Hamel J.F."/>
            <person name="Liu C."/>
            <person name="Yu Y."/>
            <person name="Liu S."/>
            <person name="Lin W."/>
            <person name="Guo K."/>
            <person name="Jin S."/>
            <person name="Xu P."/>
            <person name="Storey K.B."/>
            <person name="Huan P."/>
            <person name="Zhang T."/>
            <person name="Zhou Y."/>
            <person name="Zhang J."/>
            <person name="Lin C."/>
            <person name="Li X."/>
            <person name="Xing L."/>
            <person name="Huo D."/>
            <person name="Sun M."/>
            <person name="Wang L."/>
            <person name="Mercier A."/>
            <person name="Li F."/>
            <person name="Yang H."/>
            <person name="Xiang J."/>
        </authorList>
    </citation>
    <scope>NUCLEOTIDE SEQUENCE [LARGE SCALE GENOMIC DNA]</scope>
    <source>
        <strain evidence="2">Shaxun</strain>
        <tissue evidence="2">Muscle</tissue>
    </source>
</reference>
<evidence type="ECO:0000313" key="3">
    <source>
        <dbReference type="Proteomes" id="UP000230750"/>
    </source>
</evidence>
<comment type="caution">
    <text evidence="2">The sequence shown here is derived from an EMBL/GenBank/DDBJ whole genome shotgun (WGS) entry which is preliminary data.</text>
</comment>
<feature type="region of interest" description="Disordered" evidence="1">
    <location>
        <begin position="108"/>
        <end position="227"/>
    </location>
</feature>
<name>A0A2G8KZK4_STIJA</name>
<feature type="compositionally biased region" description="Basic residues" evidence="1">
    <location>
        <begin position="195"/>
        <end position="221"/>
    </location>
</feature>
<dbReference type="AlphaFoldDB" id="A0A2G8KZK4"/>
<feature type="compositionally biased region" description="Basic residues" evidence="1">
    <location>
        <begin position="121"/>
        <end position="133"/>
    </location>
</feature>
<dbReference type="Proteomes" id="UP000230750">
    <property type="component" value="Unassembled WGS sequence"/>
</dbReference>
<keyword evidence="3" id="KW-1185">Reference proteome</keyword>
<dbReference type="EMBL" id="MRZV01000287">
    <property type="protein sequence ID" value="PIK53446.1"/>
    <property type="molecule type" value="Genomic_DNA"/>
</dbReference>
<organism evidence="2 3">
    <name type="scientific">Stichopus japonicus</name>
    <name type="common">Sea cucumber</name>
    <dbReference type="NCBI Taxonomy" id="307972"/>
    <lineage>
        <taxon>Eukaryota</taxon>
        <taxon>Metazoa</taxon>
        <taxon>Echinodermata</taxon>
        <taxon>Eleutherozoa</taxon>
        <taxon>Echinozoa</taxon>
        <taxon>Holothuroidea</taxon>
        <taxon>Aspidochirotacea</taxon>
        <taxon>Aspidochirotida</taxon>
        <taxon>Stichopodidae</taxon>
        <taxon>Apostichopus</taxon>
    </lineage>
</organism>
<proteinExistence type="predicted"/>
<feature type="compositionally biased region" description="Basic and acidic residues" evidence="1">
    <location>
        <begin position="31"/>
        <end position="40"/>
    </location>
</feature>
<gene>
    <name evidence="2" type="ORF">BSL78_09676</name>
</gene>
<evidence type="ECO:0000313" key="2">
    <source>
        <dbReference type="EMBL" id="PIK53446.1"/>
    </source>
</evidence>
<feature type="compositionally biased region" description="Basic and acidic residues" evidence="1">
    <location>
        <begin position="149"/>
        <end position="194"/>
    </location>
</feature>
<sequence length="227" mass="27224">MSVSAKYVNRKLLQNVLHHVDTHNRLLEEKDMWNSKRNQREGSNASDYDQRMGSSERRRSYGRMRSDDNETKSTTRDIVKLKEEMGKWNHTGFMELYPDEFLSRQSMDELSNGEEEGGGGIKKKVKKKRRKRKNSDSNGLDRRKRKRTSEKTLNKDLAKKPRRSDPSGQWQEREITREVVVEKPHKRRKSEDRTKRKKEKRKDNSKRKDKSKKHKKRRKKMKPDVEK</sequence>
<feature type="region of interest" description="Disordered" evidence="1">
    <location>
        <begin position="31"/>
        <end position="78"/>
    </location>
</feature>
<protein>
    <submittedName>
        <fullName evidence="2">Uncharacterized protein</fullName>
    </submittedName>
</protein>
<feature type="compositionally biased region" description="Basic and acidic residues" evidence="1">
    <location>
        <begin position="48"/>
        <end position="78"/>
    </location>
</feature>
<evidence type="ECO:0000256" key="1">
    <source>
        <dbReference type="SAM" id="MobiDB-lite"/>
    </source>
</evidence>